<dbReference type="Pfam" id="PF01636">
    <property type="entry name" value="APH"/>
    <property type="match status" value="1"/>
</dbReference>
<organism evidence="2 3">
    <name type="scientific">Candidatus Viridilinea halotolerans</name>
    <dbReference type="NCBI Taxonomy" id="2491704"/>
    <lineage>
        <taxon>Bacteria</taxon>
        <taxon>Bacillati</taxon>
        <taxon>Chloroflexota</taxon>
        <taxon>Chloroflexia</taxon>
        <taxon>Chloroflexales</taxon>
        <taxon>Chloroflexineae</taxon>
        <taxon>Oscillochloridaceae</taxon>
        <taxon>Candidatus Viridilinea</taxon>
    </lineage>
</organism>
<proteinExistence type="predicted"/>
<protein>
    <submittedName>
        <fullName evidence="2">Aminoglycoside phosphotransferase family protein</fullName>
    </submittedName>
</protein>
<dbReference type="EMBL" id="RSAS01000610">
    <property type="protein sequence ID" value="RRR69613.1"/>
    <property type="molecule type" value="Genomic_DNA"/>
</dbReference>
<name>A0A426TVT1_9CHLR</name>
<evidence type="ECO:0000313" key="3">
    <source>
        <dbReference type="Proteomes" id="UP000280307"/>
    </source>
</evidence>
<feature type="domain" description="Aminoglycoside phosphotransferase" evidence="1">
    <location>
        <begin position="52"/>
        <end position="273"/>
    </location>
</feature>
<reference evidence="2 3" key="1">
    <citation type="submission" date="2018-12" db="EMBL/GenBank/DDBJ databases">
        <title>Genome Sequence of Candidatus Viridilinea halotolerans isolated from saline sulfide-rich spring.</title>
        <authorList>
            <person name="Grouzdev D.S."/>
            <person name="Burganskaya E.I."/>
            <person name="Krutkina M.S."/>
            <person name="Sukhacheva M.V."/>
            <person name="Gorlenko V.M."/>
        </authorList>
    </citation>
    <scope>NUCLEOTIDE SEQUENCE [LARGE SCALE GENOMIC DNA]</scope>
    <source>
        <strain evidence="2">Chok-6</strain>
    </source>
</reference>
<evidence type="ECO:0000313" key="2">
    <source>
        <dbReference type="EMBL" id="RRR69613.1"/>
    </source>
</evidence>
<comment type="caution">
    <text evidence="2">The sequence shown here is derived from an EMBL/GenBank/DDBJ whole genome shotgun (WGS) entry which is preliminary data.</text>
</comment>
<accession>A0A426TVT1</accession>
<dbReference type="AlphaFoldDB" id="A0A426TVT1"/>
<dbReference type="SUPFAM" id="SSF56112">
    <property type="entry name" value="Protein kinase-like (PK-like)"/>
    <property type="match status" value="1"/>
</dbReference>
<dbReference type="GO" id="GO:0016740">
    <property type="term" value="F:transferase activity"/>
    <property type="evidence" value="ECO:0007669"/>
    <property type="project" value="UniProtKB-KW"/>
</dbReference>
<keyword evidence="2" id="KW-0808">Transferase</keyword>
<dbReference type="InterPro" id="IPR002575">
    <property type="entry name" value="Aminoglycoside_PTrfase"/>
</dbReference>
<dbReference type="Proteomes" id="UP000280307">
    <property type="component" value="Unassembled WGS sequence"/>
</dbReference>
<sequence>MNYSALNHYVPPVAEGVSDAWRHALGRLGDYTSVVVRATNLRPSGVVLYAQTEQHLLVRISTPGEHVMLRIAPEDDLAAHVCFLRMMNGQGLPSARIIQRDLSCTLVPFAYALESYVPGVAATTLGSDPLLRGAGRQAGRNLRRMHRTTLPGAGRPMRSGRWHARSWVVALRQIGAIMAAPPTDALLFGEAERATLLALLADSRLAISQPVLMHGAFGPEAVRCTAGLHIHLEALVEPGYCVSGDGLFDLACGMAAVYPAAWREGLLEGYQGAAPLSEAEQARLPILRLLANAWIACHRYSRAQPHAAAHEEALRMLEQV</sequence>
<gene>
    <name evidence="2" type="ORF">EI684_15175</name>
</gene>
<dbReference type="InterPro" id="IPR011009">
    <property type="entry name" value="Kinase-like_dom_sf"/>
</dbReference>
<evidence type="ECO:0000259" key="1">
    <source>
        <dbReference type="Pfam" id="PF01636"/>
    </source>
</evidence>